<sequence>MKNTIKSLIGFSIGATDDEIGKVTDFYFDDITWTIRYLVVETGNWLSNRKVLISPEALLHCDWENEIFPVNLTKGQIEKSPNIDTDQPVSRQQEMELYAHYPWTNYWASGMGTTGMMMPMSPVHLEEAVKNSENTPDAEADGDPHLRSVKSVEGYTIHASDDNIGDVEDFLVDDSNWTIYYMIVDTGNWFPGKKVTISPDLIKEINWETSEVIINASVEQVKNSPEYDASKQLSTPYESILKNYYSQTNSYK</sequence>
<dbReference type="RefSeq" id="WP_086543890.1">
    <property type="nucleotide sequence ID" value="NZ_MSSW01000098.1"/>
</dbReference>
<dbReference type="GO" id="GO:0019684">
    <property type="term" value="P:photosynthesis, light reaction"/>
    <property type="evidence" value="ECO:0007669"/>
    <property type="project" value="InterPro"/>
</dbReference>
<evidence type="ECO:0000313" key="2">
    <source>
        <dbReference type="EMBL" id="REG77613.1"/>
    </source>
</evidence>
<dbReference type="InterPro" id="IPR011033">
    <property type="entry name" value="PRC_barrel-like_sf"/>
</dbReference>
<dbReference type="EMBL" id="QUNF01000040">
    <property type="protein sequence ID" value="REG77613.1"/>
    <property type="molecule type" value="Genomic_DNA"/>
</dbReference>
<protein>
    <submittedName>
        <fullName evidence="2">PRC-barrel domain protein</fullName>
    </submittedName>
</protein>
<dbReference type="Proteomes" id="UP000256405">
    <property type="component" value="Unassembled WGS sequence"/>
</dbReference>
<keyword evidence="3" id="KW-1185">Reference proteome</keyword>
<dbReference type="InterPro" id="IPR027275">
    <property type="entry name" value="PRC-brl_dom"/>
</dbReference>
<dbReference type="PANTHER" id="PTHR36505:SF1">
    <property type="entry name" value="BLR1072 PROTEIN"/>
    <property type="match status" value="1"/>
</dbReference>
<dbReference type="InterPro" id="IPR014747">
    <property type="entry name" value="Bac_photo_RC_H_C"/>
</dbReference>
<organism evidence="2 3">
    <name type="scientific">Algoriphagus antarcticus</name>
    <dbReference type="NCBI Taxonomy" id="238540"/>
    <lineage>
        <taxon>Bacteria</taxon>
        <taxon>Pseudomonadati</taxon>
        <taxon>Bacteroidota</taxon>
        <taxon>Cytophagia</taxon>
        <taxon>Cytophagales</taxon>
        <taxon>Cyclobacteriaceae</taxon>
        <taxon>Algoriphagus</taxon>
    </lineage>
</organism>
<feature type="domain" description="PRC-barrel" evidence="1">
    <location>
        <begin position="5"/>
        <end position="76"/>
    </location>
</feature>
<dbReference type="PANTHER" id="PTHR36505">
    <property type="entry name" value="BLR1072 PROTEIN"/>
    <property type="match status" value="1"/>
</dbReference>
<accession>A0A3E0D545</accession>
<comment type="caution">
    <text evidence="2">The sequence shown here is derived from an EMBL/GenBank/DDBJ whole genome shotgun (WGS) entry which is preliminary data.</text>
</comment>
<dbReference type="Pfam" id="PF05239">
    <property type="entry name" value="PRC"/>
    <property type="match status" value="2"/>
</dbReference>
<dbReference type="SUPFAM" id="SSF50346">
    <property type="entry name" value="PRC-barrel domain"/>
    <property type="match status" value="2"/>
</dbReference>
<dbReference type="OrthoDB" id="9793882at2"/>
<dbReference type="GO" id="GO:0030077">
    <property type="term" value="C:plasma membrane light-harvesting complex"/>
    <property type="evidence" value="ECO:0007669"/>
    <property type="project" value="InterPro"/>
</dbReference>
<proteinExistence type="predicted"/>
<gene>
    <name evidence="2" type="ORF">C8N25_14027</name>
</gene>
<name>A0A3E0D545_9BACT</name>
<dbReference type="Gene3D" id="3.90.50.10">
    <property type="entry name" value="Photosynthetic Reaction Center, subunit H, domain 2"/>
    <property type="match status" value="2"/>
</dbReference>
<evidence type="ECO:0000313" key="3">
    <source>
        <dbReference type="Proteomes" id="UP000256405"/>
    </source>
</evidence>
<feature type="domain" description="PRC-barrel" evidence="1">
    <location>
        <begin position="152"/>
        <end position="219"/>
    </location>
</feature>
<dbReference type="AlphaFoldDB" id="A0A3E0D545"/>
<reference evidence="2 3" key="1">
    <citation type="submission" date="2018-08" db="EMBL/GenBank/DDBJ databases">
        <title>Genomic Encyclopedia of Archaeal and Bacterial Type Strains, Phase II (KMG-II): from individual species to whole genera.</title>
        <authorList>
            <person name="Goeker M."/>
        </authorList>
    </citation>
    <scope>NUCLEOTIDE SEQUENCE [LARGE SCALE GENOMIC DNA]</scope>
    <source>
        <strain evidence="2 3">DSM 15986</strain>
    </source>
</reference>
<evidence type="ECO:0000259" key="1">
    <source>
        <dbReference type="Pfam" id="PF05239"/>
    </source>
</evidence>